<dbReference type="EMBL" id="JH930468">
    <property type="protein sequence ID" value="EKM60194.1"/>
    <property type="molecule type" value="Genomic_DNA"/>
</dbReference>
<protein>
    <submittedName>
        <fullName evidence="1">Uncharacterized protein</fullName>
    </submittedName>
</protein>
<dbReference type="AlphaFoldDB" id="K5WLY0"/>
<gene>
    <name evidence="1" type="ORF">PHACADRAFT_246045</name>
</gene>
<dbReference type="RefSeq" id="XP_007389671.1">
    <property type="nucleotide sequence ID" value="XM_007389609.1"/>
</dbReference>
<accession>K5WLY0</accession>
<name>K5WLY0_PHACS</name>
<dbReference type="KEGG" id="pco:PHACADRAFT_246045"/>
<proteinExistence type="predicted"/>
<sequence>MNIWLFARLPPTIARPSTSTTRFDTPSTFTRAAADEPLRAPSMIGTFRSSVKDAYGAHLPLSRLKSR</sequence>
<dbReference type="Proteomes" id="UP000008370">
    <property type="component" value="Unassembled WGS sequence"/>
</dbReference>
<evidence type="ECO:0000313" key="1">
    <source>
        <dbReference type="EMBL" id="EKM60194.1"/>
    </source>
</evidence>
<dbReference type="HOGENOM" id="CLU_2813222_0_0_1"/>
<keyword evidence="2" id="KW-1185">Reference proteome</keyword>
<organism evidence="1 2">
    <name type="scientific">Phanerochaete carnosa (strain HHB-10118-sp)</name>
    <name type="common">White-rot fungus</name>
    <name type="synonym">Peniophora carnosa</name>
    <dbReference type="NCBI Taxonomy" id="650164"/>
    <lineage>
        <taxon>Eukaryota</taxon>
        <taxon>Fungi</taxon>
        <taxon>Dikarya</taxon>
        <taxon>Basidiomycota</taxon>
        <taxon>Agaricomycotina</taxon>
        <taxon>Agaricomycetes</taxon>
        <taxon>Polyporales</taxon>
        <taxon>Phanerochaetaceae</taxon>
        <taxon>Phanerochaete</taxon>
    </lineage>
</organism>
<dbReference type="InParanoid" id="K5WLY0"/>
<evidence type="ECO:0000313" key="2">
    <source>
        <dbReference type="Proteomes" id="UP000008370"/>
    </source>
</evidence>
<reference evidence="1 2" key="1">
    <citation type="journal article" date="2012" name="BMC Genomics">
        <title>Comparative genomics of the white-rot fungi, Phanerochaete carnosa and P. chrysosporium, to elucidate the genetic basis of the distinct wood types they colonize.</title>
        <authorList>
            <person name="Suzuki H."/>
            <person name="MacDonald J."/>
            <person name="Syed K."/>
            <person name="Salamov A."/>
            <person name="Hori C."/>
            <person name="Aerts A."/>
            <person name="Henrissat B."/>
            <person name="Wiebenga A."/>
            <person name="vanKuyk P.A."/>
            <person name="Barry K."/>
            <person name="Lindquist E."/>
            <person name="LaButti K."/>
            <person name="Lapidus A."/>
            <person name="Lucas S."/>
            <person name="Coutinho P."/>
            <person name="Gong Y."/>
            <person name="Samejima M."/>
            <person name="Mahadevan R."/>
            <person name="Abou-Zaid M."/>
            <person name="de Vries R.P."/>
            <person name="Igarashi K."/>
            <person name="Yadav J.S."/>
            <person name="Grigoriev I.V."/>
            <person name="Master E.R."/>
        </authorList>
    </citation>
    <scope>NUCLEOTIDE SEQUENCE [LARGE SCALE GENOMIC DNA]</scope>
    <source>
        <strain evidence="1 2">HHB-10118-sp</strain>
    </source>
</reference>
<dbReference type="GeneID" id="18913713"/>